<dbReference type="AlphaFoldDB" id="A0A8S0VEV5"/>
<name>A0A8S0VEV5_OLEEU</name>
<evidence type="ECO:0000256" key="6">
    <source>
        <dbReference type="ARBA" id="ARBA00022840"/>
    </source>
</evidence>
<reference evidence="12 13" key="1">
    <citation type="submission" date="2019-12" db="EMBL/GenBank/DDBJ databases">
        <authorList>
            <person name="Alioto T."/>
            <person name="Alioto T."/>
            <person name="Gomez Garrido J."/>
        </authorList>
    </citation>
    <scope>NUCLEOTIDE SEQUENCE [LARGE SCALE GENOMIC DNA]</scope>
</reference>
<evidence type="ECO:0000259" key="10">
    <source>
        <dbReference type="Pfam" id="PF23247"/>
    </source>
</evidence>
<accession>A0A8S0VEV5</accession>
<dbReference type="Pfam" id="PF13855">
    <property type="entry name" value="LRR_8"/>
    <property type="match status" value="1"/>
</dbReference>
<dbReference type="FunFam" id="1.10.10.10:FF:000322">
    <property type="entry name" value="Probable disease resistance protein At1g63360"/>
    <property type="match status" value="1"/>
</dbReference>
<dbReference type="Gramene" id="OE9A027103T1">
    <property type="protein sequence ID" value="OE9A027103C1"/>
    <property type="gene ID" value="OE9A027103"/>
</dbReference>
<evidence type="ECO:0000259" key="11">
    <source>
        <dbReference type="Pfam" id="PF23559"/>
    </source>
</evidence>
<comment type="caution">
    <text evidence="12">The sequence shown here is derived from an EMBL/GenBank/DDBJ whole genome shotgun (WGS) entry which is preliminary data.</text>
</comment>
<dbReference type="Pfam" id="PF23247">
    <property type="entry name" value="LRR_RPS2"/>
    <property type="match status" value="1"/>
</dbReference>
<dbReference type="InterPro" id="IPR003591">
    <property type="entry name" value="Leu-rich_rpt_typical-subtyp"/>
</dbReference>
<dbReference type="GO" id="GO:0043531">
    <property type="term" value="F:ADP binding"/>
    <property type="evidence" value="ECO:0007669"/>
    <property type="project" value="InterPro"/>
</dbReference>
<dbReference type="InterPro" id="IPR027417">
    <property type="entry name" value="P-loop_NTPase"/>
</dbReference>
<dbReference type="PROSITE" id="PS51450">
    <property type="entry name" value="LRR"/>
    <property type="match status" value="1"/>
</dbReference>
<dbReference type="EMBL" id="CACTIH010009577">
    <property type="protein sequence ID" value="CAA3032406.1"/>
    <property type="molecule type" value="Genomic_DNA"/>
</dbReference>
<dbReference type="InterPro" id="IPR057135">
    <property type="entry name" value="At4g27190-like_LRR"/>
</dbReference>
<dbReference type="GO" id="GO:0003735">
    <property type="term" value="F:structural constituent of ribosome"/>
    <property type="evidence" value="ECO:0007669"/>
    <property type="project" value="InterPro"/>
</dbReference>
<evidence type="ECO:0000259" key="9">
    <source>
        <dbReference type="Pfam" id="PF00931"/>
    </source>
</evidence>
<dbReference type="GO" id="GO:0006412">
    <property type="term" value="P:translation"/>
    <property type="evidence" value="ECO:0007669"/>
    <property type="project" value="InterPro"/>
</dbReference>
<evidence type="ECO:0000256" key="5">
    <source>
        <dbReference type="ARBA" id="ARBA00022821"/>
    </source>
</evidence>
<dbReference type="GO" id="GO:0005840">
    <property type="term" value="C:ribosome"/>
    <property type="evidence" value="ECO:0007669"/>
    <property type="project" value="UniProtKB-KW"/>
</dbReference>
<feature type="domain" description="Disease resistance protein winged helix" evidence="11">
    <location>
        <begin position="154"/>
        <end position="220"/>
    </location>
</feature>
<keyword evidence="7" id="KW-0689">Ribosomal protein</keyword>
<dbReference type="SMART" id="SM00369">
    <property type="entry name" value="LRR_TYP"/>
    <property type="match status" value="3"/>
</dbReference>
<keyword evidence="5" id="KW-0611">Plant defense</keyword>
<dbReference type="GO" id="GO:0051707">
    <property type="term" value="P:response to other organism"/>
    <property type="evidence" value="ECO:0007669"/>
    <property type="project" value="UniProtKB-ARBA"/>
</dbReference>
<dbReference type="InterPro" id="IPR032675">
    <property type="entry name" value="LRR_dom_sf"/>
</dbReference>
<evidence type="ECO:0000256" key="7">
    <source>
        <dbReference type="ARBA" id="ARBA00022980"/>
    </source>
</evidence>
<keyword evidence="2" id="KW-0433">Leucine-rich repeat</keyword>
<dbReference type="Gene3D" id="1.10.10.10">
    <property type="entry name" value="Winged helix-like DNA-binding domain superfamily/Winged helix DNA-binding domain"/>
    <property type="match status" value="1"/>
</dbReference>
<keyword evidence="4" id="KW-0547">Nucleotide-binding</keyword>
<dbReference type="GO" id="GO:0005524">
    <property type="term" value="F:ATP binding"/>
    <property type="evidence" value="ECO:0007669"/>
    <property type="project" value="UniProtKB-KW"/>
</dbReference>
<dbReference type="InterPro" id="IPR001611">
    <property type="entry name" value="Leu-rich_rpt"/>
</dbReference>
<dbReference type="FunFam" id="1.10.8.430:FF:000003">
    <property type="entry name" value="Probable disease resistance protein At5g66910"/>
    <property type="match status" value="1"/>
</dbReference>
<comment type="similarity">
    <text evidence="1">Belongs to the disease resistance NB-LRR family.</text>
</comment>
<evidence type="ECO:0000313" key="13">
    <source>
        <dbReference type="Proteomes" id="UP000594638"/>
    </source>
</evidence>
<dbReference type="PANTHER" id="PTHR33463:SF187">
    <property type="entry name" value="AND NB-ARC DOMAIN DISEASE RESISTANCE PROTEIN, PUTATIVE-RELATED"/>
    <property type="match status" value="1"/>
</dbReference>
<dbReference type="Pfam" id="PF04758">
    <property type="entry name" value="Ribosomal_S30"/>
    <property type="match status" value="1"/>
</dbReference>
<evidence type="ECO:0000256" key="8">
    <source>
        <dbReference type="ARBA" id="ARBA00023274"/>
    </source>
</evidence>
<evidence type="ECO:0000313" key="12">
    <source>
        <dbReference type="EMBL" id="CAA3032406.1"/>
    </source>
</evidence>
<dbReference type="Proteomes" id="UP000594638">
    <property type="component" value="Unassembled WGS sequence"/>
</dbReference>
<protein>
    <submittedName>
        <fullName evidence="12">Probable disease resistance At5g63020</fullName>
    </submittedName>
</protein>
<dbReference type="OrthoDB" id="1394818at2759"/>
<keyword evidence="6" id="KW-0067">ATP-binding</keyword>
<proteinExistence type="inferred from homology"/>
<keyword evidence="3" id="KW-0677">Repeat</keyword>
<dbReference type="InterPro" id="IPR050905">
    <property type="entry name" value="Plant_NBS-LRR"/>
</dbReference>
<evidence type="ECO:0000256" key="1">
    <source>
        <dbReference type="ARBA" id="ARBA00008894"/>
    </source>
</evidence>
<dbReference type="GO" id="GO:1990904">
    <property type="term" value="C:ribonucleoprotein complex"/>
    <property type="evidence" value="ECO:0007669"/>
    <property type="project" value="UniProtKB-KW"/>
</dbReference>
<dbReference type="Pfam" id="PF00931">
    <property type="entry name" value="NB-ARC"/>
    <property type="match status" value="1"/>
</dbReference>
<dbReference type="InterPro" id="IPR042197">
    <property type="entry name" value="Apaf_helical"/>
</dbReference>
<feature type="domain" description="Disease resistance protein At4g27190-like leucine-rich repeats" evidence="10">
    <location>
        <begin position="578"/>
        <end position="669"/>
    </location>
</feature>
<evidence type="ECO:0000256" key="3">
    <source>
        <dbReference type="ARBA" id="ARBA00022737"/>
    </source>
</evidence>
<evidence type="ECO:0000256" key="4">
    <source>
        <dbReference type="ARBA" id="ARBA00022741"/>
    </source>
</evidence>
<sequence length="752" mass="86151">MLDDVWNYFPLQKIGISPSPAKYGFKTIVISRSLEVCHRMECQNCLKVDVLSNEEAWELFMNKHSNGKELSPEVKEIAREVVKECAGLPLAIVTMAGSLRGVVEIPEWRNALAELKESCRGQDDMENTVFPILLWSFNRLRDPILKSCFLYCSLYPEDFRIDRGNLITNFISEEMMERRKSRQAYFDQGHKILNKLVNVCLLETWGGSGVKMHDLIRDMALKITKDNWMVKARLQLREIPEEQEWKEDLDKVSLVGNKIVKICFTSPKCPKLSTLLLSSNPLESIPDSFFSQMRGLHVLNLRNTRIGYLPNSILDLEELEALLLGGCLRLESVPPLGNLKALKELDLSYTGIKEIPRGVESLTNLKCLDTISFYLEKIPTGILQGLSLQRLSFPTDMSIPIEEVAGLKQLEEFYGGFRSMHDFNLFMKSRPSDVKLNFFQIVIGNRKNVYVHNPGRGYFGVKSVIFSNDSLEEGKRGKDKIMLPQNVDSLYFCASGLCSCLFDDIQQLFSGTELKTCSLSNEERIVCIVRMPLEEEQPMAEEEQQSSLMPLHYLEDLNLYELPNFIGLIRWEVAPEVAPLPRGLFSHLRRLSLLRCGKIKKLLPRSLVQNLHNLNELKVTACAKLEEIIGDEESDEGFSAESNTVITLPRLEILYLAELPELEIIYKGKIISTFLPSGFSLLRATQKNWSWVRFTDHWLVPVRSEGRLRRWRSRDKKKKPRGRAHKRMQYNRRFVTAVVGFGKKKSPNSSAK</sequence>
<organism evidence="12 13">
    <name type="scientific">Olea europaea subsp. europaea</name>
    <dbReference type="NCBI Taxonomy" id="158383"/>
    <lineage>
        <taxon>Eukaryota</taxon>
        <taxon>Viridiplantae</taxon>
        <taxon>Streptophyta</taxon>
        <taxon>Embryophyta</taxon>
        <taxon>Tracheophyta</taxon>
        <taxon>Spermatophyta</taxon>
        <taxon>Magnoliopsida</taxon>
        <taxon>eudicotyledons</taxon>
        <taxon>Gunneridae</taxon>
        <taxon>Pentapetalae</taxon>
        <taxon>asterids</taxon>
        <taxon>lamiids</taxon>
        <taxon>Lamiales</taxon>
        <taxon>Oleaceae</taxon>
        <taxon>Oleeae</taxon>
        <taxon>Olea</taxon>
    </lineage>
</organism>
<gene>
    <name evidence="12" type="ORF">OLEA9_A027103</name>
</gene>
<dbReference type="SUPFAM" id="SSF52058">
    <property type="entry name" value="L domain-like"/>
    <property type="match status" value="1"/>
</dbReference>
<dbReference type="InterPro" id="IPR058922">
    <property type="entry name" value="WHD_DRP"/>
</dbReference>
<dbReference type="Pfam" id="PF23559">
    <property type="entry name" value="WHD_DRP"/>
    <property type="match status" value="1"/>
</dbReference>
<dbReference type="Gene3D" id="3.80.10.10">
    <property type="entry name" value="Ribonuclease Inhibitor"/>
    <property type="match status" value="2"/>
</dbReference>
<keyword evidence="13" id="KW-1185">Reference proteome</keyword>
<dbReference type="Gene3D" id="1.10.8.430">
    <property type="entry name" value="Helical domain of apoptotic protease-activating factors"/>
    <property type="match status" value="1"/>
</dbReference>
<dbReference type="InterPro" id="IPR006846">
    <property type="entry name" value="Ribosomal_eS30"/>
</dbReference>
<keyword evidence="8" id="KW-0687">Ribonucleoprotein</keyword>
<dbReference type="InterPro" id="IPR036388">
    <property type="entry name" value="WH-like_DNA-bd_sf"/>
</dbReference>
<evidence type="ECO:0000256" key="2">
    <source>
        <dbReference type="ARBA" id="ARBA00022614"/>
    </source>
</evidence>
<feature type="domain" description="NB-ARC" evidence="9">
    <location>
        <begin position="1"/>
        <end position="65"/>
    </location>
</feature>
<dbReference type="GO" id="GO:0006952">
    <property type="term" value="P:defense response"/>
    <property type="evidence" value="ECO:0007669"/>
    <property type="project" value="UniProtKB-KW"/>
</dbReference>
<dbReference type="InterPro" id="IPR002182">
    <property type="entry name" value="NB-ARC"/>
</dbReference>
<dbReference type="SUPFAM" id="SSF52540">
    <property type="entry name" value="P-loop containing nucleoside triphosphate hydrolases"/>
    <property type="match status" value="1"/>
</dbReference>
<dbReference type="PANTHER" id="PTHR33463">
    <property type="entry name" value="NB-ARC DOMAIN-CONTAINING PROTEIN-RELATED"/>
    <property type="match status" value="1"/>
</dbReference>